<keyword evidence="3" id="KW-1185">Reference proteome</keyword>
<comment type="caution">
    <text evidence="2">The sequence shown here is derived from an EMBL/GenBank/DDBJ whole genome shotgun (WGS) entry which is preliminary data.</text>
</comment>
<name>A0A4R6TR42_9FLAO</name>
<keyword evidence="1" id="KW-1133">Transmembrane helix</keyword>
<evidence type="ECO:0000256" key="1">
    <source>
        <dbReference type="SAM" id="Phobius"/>
    </source>
</evidence>
<sequence>MRFLNVKFTYKQLAIVFQSFNTILSLNFNIYLMIQLH</sequence>
<evidence type="ECO:0000313" key="2">
    <source>
        <dbReference type="EMBL" id="TDQ32603.1"/>
    </source>
</evidence>
<gene>
    <name evidence="2" type="ORF">CLV82_0436</name>
</gene>
<keyword evidence="1" id="KW-0472">Membrane</keyword>
<protein>
    <submittedName>
        <fullName evidence="2">Uncharacterized protein</fullName>
    </submittedName>
</protein>
<accession>A0A4R6TR42</accession>
<organism evidence="2 3">
    <name type="scientific">Zeaxanthinibacter enoshimensis</name>
    <dbReference type="NCBI Taxonomy" id="392009"/>
    <lineage>
        <taxon>Bacteria</taxon>
        <taxon>Pseudomonadati</taxon>
        <taxon>Bacteroidota</taxon>
        <taxon>Flavobacteriia</taxon>
        <taxon>Flavobacteriales</taxon>
        <taxon>Flavobacteriaceae</taxon>
        <taxon>Zeaxanthinibacter</taxon>
    </lineage>
</organism>
<dbReference type="Proteomes" id="UP000295468">
    <property type="component" value="Unassembled WGS sequence"/>
</dbReference>
<keyword evidence="1" id="KW-0812">Transmembrane</keyword>
<reference evidence="2 3" key="1">
    <citation type="submission" date="2019-03" db="EMBL/GenBank/DDBJ databases">
        <title>Genomic Encyclopedia of Archaeal and Bacterial Type Strains, Phase II (KMG-II): from individual species to whole genera.</title>
        <authorList>
            <person name="Goeker M."/>
        </authorList>
    </citation>
    <scope>NUCLEOTIDE SEQUENCE [LARGE SCALE GENOMIC DNA]</scope>
    <source>
        <strain evidence="2 3">DSM 18435</strain>
    </source>
</reference>
<dbReference type="AlphaFoldDB" id="A0A4R6TR42"/>
<evidence type="ECO:0000313" key="3">
    <source>
        <dbReference type="Proteomes" id="UP000295468"/>
    </source>
</evidence>
<feature type="transmembrane region" description="Helical" evidence="1">
    <location>
        <begin position="12"/>
        <end position="34"/>
    </location>
</feature>
<proteinExistence type="predicted"/>
<dbReference type="EMBL" id="SNYI01000001">
    <property type="protein sequence ID" value="TDQ32603.1"/>
    <property type="molecule type" value="Genomic_DNA"/>
</dbReference>